<dbReference type="EMBL" id="KN840526">
    <property type="protein sequence ID" value="KIP06069.1"/>
    <property type="molecule type" value="Genomic_DNA"/>
</dbReference>
<organism evidence="1 2">
    <name type="scientific">Phlebiopsis gigantea (strain 11061_1 CR5-6)</name>
    <name type="common">White-rot fungus</name>
    <name type="synonym">Peniophora gigantea</name>
    <dbReference type="NCBI Taxonomy" id="745531"/>
    <lineage>
        <taxon>Eukaryota</taxon>
        <taxon>Fungi</taxon>
        <taxon>Dikarya</taxon>
        <taxon>Basidiomycota</taxon>
        <taxon>Agaricomycotina</taxon>
        <taxon>Agaricomycetes</taxon>
        <taxon>Polyporales</taxon>
        <taxon>Phanerochaetaceae</taxon>
        <taxon>Phlebiopsis</taxon>
    </lineage>
</organism>
<name>A0A0C3NLY6_PHLG1</name>
<dbReference type="AlphaFoldDB" id="A0A0C3NLY6"/>
<sequence length="334" mass="37499">MDHNCAPQAGWQRSELSLVSAPAGRLLSSLRSHTPSQISVHKCTSISLFIWRLITTQLPASDAARRPPYISAPQISVVMDTFRLFSDECQCRWCKGKATELEYELRVYTGAHCLISDHMCSLFLVDPTDRTMKCISCGCGTHQLIVQITPSGAVERMCLIMIDASDFLPSCRNLPSDQLSAAPVSLDTMLARFDQLCELLGDTIREIMIGYFSYSSRPSITPTRVAEMMRGVRDQMPKMAMRRLFWFSACLINPGKNSTAKTLRKRQWLDIYLNVVANTGKISTLMTELLIMYVELSTWRRLFGLFMLHAQDDTYILAVSESSSTSPAHRCGDA</sequence>
<evidence type="ECO:0000313" key="1">
    <source>
        <dbReference type="EMBL" id="KIP06069.1"/>
    </source>
</evidence>
<reference evidence="1 2" key="1">
    <citation type="journal article" date="2014" name="PLoS Genet.">
        <title>Analysis of the Phlebiopsis gigantea genome, transcriptome and secretome provides insight into its pioneer colonization strategies of wood.</title>
        <authorList>
            <person name="Hori C."/>
            <person name="Ishida T."/>
            <person name="Igarashi K."/>
            <person name="Samejima M."/>
            <person name="Suzuki H."/>
            <person name="Master E."/>
            <person name="Ferreira P."/>
            <person name="Ruiz-Duenas F.J."/>
            <person name="Held B."/>
            <person name="Canessa P."/>
            <person name="Larrondo L.F."/>
            <person name="Schmoll M."/>
            <person name="Druzhinina I.S."/>
            <person name="Kubicek C.P."/>
            <person name="Gaskell J.A."/>
            <person name="Kersten P."/>
            <person name="St John F."/>
            <person name="Glasner J."/>
            <person name="Sabat G."/>
            <person name="Splinter BonDurant S."/>
            <person name="Syed K."/>
            <person name="Yadav J."/>
            <person name="Mgbeahuruike A.C."/>
            <person name="Kovalchuk A."/>
            <person name="Asiegbu F.O."/>
            <person name="Lackner G."/>
            <person name="Hoffmeister D."/>
            <person name="Rencoret J."/>
            <person name="Gutierrez A."/>
            <person name="Sun H."/>
            <person name="Lindquist E."/>
            <person name="Barry K."/>
            <person name="Riley R."/>
            <person name="Grigoriev I.V."/>
            <person name="Henrissat B."/>
            <person name="Kues U."/>
            <person name="Berka R.M."/>
            <person name="Martinez A.T."/>
            <person name="Covert S.F."/>
            <person name="Blanchette R.A."/>
            <person name="Cullen D."/>
        </authorList>
    </citation>
    <scope>NUCLEOTIDE SEQUENCE [LARGE SCALE GENOMIC DNA]</scope>
    <source>
        <strain evidence="1 2">11061_1 CR5-6</strain>
    </source>
</reference>
<dbReference type="HOGENOM" id="CLU_831860_0_0_1"/>
<protein>
    <submittedName>
        <fullName evidence="1">Uncharacterized protein</fullName>
    </submittedName>
</protein>
<proteinExistence type="predicted"/>
<keyword evidence="2" id="KW-1185">Reference proteome</keyword>
<dbReference type="Proteomes" id="UP000053257">
    <property type="component" value="Unassembled WGS sequence"/>
</dbReference>
<gene>
    <name evidence="1" type="ORF">PHLGIDRAFT_471129</name>
</gene>
<evidence type="ECO:0000313" key="2">
    <source>
        <dbReference type="Proteomes" id="UP000053257"/>
    </source>
</evidence>
<accession>A0A0C3NLY6</accession>